<evidence type="ECO:0000313" key="2">
    <source>
        <dbReference type="Proteomes" id="UP001055811"/>
    </source>
</evidence>
<protein>
    <submittedName>
        <fullName evidence="1">Uncharacterized protein</fullName>
    </submittedName>
</protein>
<proteinExistence type="predicted"/>
<evidence type="ECO:0000313" key="1">
    <source>
        <dbReference type="EMBL" id="KAI3768532.1"/>
    </source>
</evidence>
<reference evidence="1 2" key="2">
    <citation type="journal article" date="2022" name="Mol. Ecol. Resour.">
        <title>The genomes of chicory, endive, great burdock and yacon provide insights into Asteraceae paleo-polyploidization history and plant inulin production.</title>
        <authorList>
            <person name="Fan W."/>
            <person name="Wang S."/>
            <person name="Wang H."/>
            <person name="Wang A."/>
            <person name="Jiang F."/>
            <person name="Liu H."/>
            <person name="Zhao H."/>
            <person name="Xu D."/>
            <person name="Zhang Y."/>
        </authorList>
    </citation>
    <scope>NUCLEOTIDE SEQUENCE [LARGE SCALE GENOMIC DNA]</scope>
    <source>
        <strain evidence="2">cv. Punajuju</strain>
        <tissue evidence="1">Leaves</tissue>
    </source>
</reference>
<comment type="caution">
    <text evidence="1">The sequence shown here is derived from an EMBL/GenBank/DDBJ whole genome shotgun (WGS) entry which is preliminary data.</text>
</comment>
<name>A0ACB9FBT7_CICIN</name>
<keyword evidence="2" id="KW-1185">Reference proteome</keyword>
<organism evidence="1 2">
    <name type="scientific">Cichorium intybus</name>
    <name type="common">Chicory</name>
    <dbReference type="NCBI Taxonomy" id="13427"/>
    <lineage>
        <taxon>Eukaryota</taxon>
        <taxon>Viridiplantae</taxon>
        <taxon>Streptophyta</taxon>
        <taxon>Embryophyta</taxon>
        <taxon>Tracheophyta</taxon>
        <taxon>Spermatophyta</taxon>
        <taxon>Magnoliopsida</taxon>
        <taxon>eudicotyledons</taxon>
        <taxon>Gunneridae</taxon>
        <taxon>Pentapetalae</taxon>
        <taxon>asterids</taxon>
        <taxon>campanulids</taxon>
        <taxon>Asterales</taxon>
        <taxon>Asteraceae</taxon>
        <taxon>Cichorioideae</taxon>
        <taxon>Cichorieae</taxon>
        <taxon>Cichoriinae</taxon>
        <taxon>Cichorium</taxon>
    </lineage>
</organism>
<dbReference type="EMBL" id="CM042011">
    <property type="protein sequence ID" value="KAI3768532.1"/>
    <property type="molecule type" value="Genomic_DNA"/>
</dbReference>
<dbReference type="Proteomes" id="UP001055811">
    <property type="component" value="Linkage Group LG03"/>
</dbReference>
<accession>A0ACB9FBT7</accession>
<reference evidence="2" key="1">
    <citation type="journal article" date="2022" name="Mol. Ecol. Resour.">
        <title>The genomes of chicory, endive, great burdock and yacon provide insights into Asteraceae palaeo-polyploidization history and plant inulin production.</title>
        <authorList>
            <person name="Fan W."/>
            <person name="Wang S."/>
            <person name="Wang H."/>
            <person name="Wang A."/>
            <person name="Jiang F."/>
            <person name="Liu H."/>
            <person name="Zhao H."/>
            <person name="Xu D."/>
            <person name="Zhang Y."/>
        </authorList>
    </citation>
    <scope>NUCLEOTIDE SEQUENCE [LARGE SCALE GENOMIC DNA]</scope>
    <source>
        <strain evidence="2">cv. Punajuju</strain>
    </source>
</reference>
<sequence>MFFKFLSLISVMGFPPMDSFIFLVSAGNLENEEVLFGLVGYASILLWEKERLRNISKIYFISLLSLRYIGEKVNHQ</sequence>
<gene>
    <name evidence="1" type="ORF">L2E82_19292</name>
</gene>